<evidence type="ECO:0000313" key="10">
    <source>
        <dbReference type="Proteomes" id="UP000249130"/>
    </source>
</evidence>
<dbReference type="RefSeq" id="WP_111421581.1">
    <property type="nucleotide sequence ID" value="NZ_NPEX01000243.1"/>
</dbReference>
<evidence type="ECO:0000256" key="6">
    <source>
        <dbReference type="ARBA" id="ARBA00023004"/>
    </source>
</evidence>
<organism evidence="9 10">
    <name type="scientific">Rhodoplanes roseus</name>
    <dbReference type="NCBI Taxonomy" id="29409"/>
    <lineage>
        <taxon>Bacteria</taxon>
        <taxon>Pseudomonadati</taxon>
        <taxon>Pseudomonadota</taxon>
        <taxon>Alphaproteobacteria</taxon>
        <taxon>Hyphomicrobiales</taxon>
        <taxon>Nitrobacteraceae</taxon>
        <taxon>Rhodoplanes</taxon>
    </lineage>
</organism>
<protein>
    <submittedName>
        <fullName evidence="9">Ferredoxin</fullName>
    </submittedName>
</protein>
<sequence length="64" mass="6721">MAYKIIASQCTACGACEFECPNTAIAMKGDIYVIDAVKCTQCEGHFDEPQCAAVCPVEGTCVPA</sequence>
<evidence type="ECO:0000313" key="9">
    <source>
        <dbReference type="EMBL" id="RAI40217.1"/>
    </source>
</evidence>
<dbReference type="EMBL" id="NPEX01000243">
    <property type="protein sequence ID" value="RAI40217.1"/>
    <property type="molecule type" value="Genomic_DNA"/>
</dbReference>
<dbReference type="Proteomes" id="UP000249130">
    <property type="component" value="Unassembled WGS sequence"/>
</dbReference>
<dbReference type="PROSITE" id="PS51379">
    <property type="entry name" value="4FE4S_FER_2"/>
    <property type="match status" value="1"/>
</dbReference>
<evidence type="ECO:0000256" key="1">
    <source>
        <dbReference type="ARBA" id="ARBA00001966"/>
    </source>
</evidence>
<keyword evidence="7" id="KW-0411">Iron-sulfur</keyword>
<evidence type="ECO:0000256" key="3">
    <source>
        <dbReference type="ARBA" id="ARBA00022485"/>
    </source>
</evidence>
<reference evidence="9 10" key="1">
    <citation type="submission" date="2017-07" db="EMBL/GenBank/DDBJ databases">
        <title>Draft Genome Sequences of Select Purple Nonsulfur Bacteria.</title>
        <authorList>
            <person name="Lasarre B."/>
            <person name="Mckinlay J.B."/>
        </authorList>
    </citation>
    <scope>NUCLEOTIDE SEQUENCE [LARGE SCALE GENOMIC DNA]</scope>
    <source>
        <strain evidence="9 10">DSM 5909</strain>
    </source>
</reference>
<evidence type="ECO:0000259" key="8">
    <source>
        <dbReference type="PROSITE" id="PS51379"/>
    </source>
</evidence>
<keyword evidence="10" id="KW-1185">Reference proteome</keyword>
<dbReference type="InterPro" id="IPR017896">
    <property type="entry name" value="4Fe4S_Fe-S-bd"/>
</dbReference>
<keyword evidence="3" id="KW-0004">4Fe-4S</keyword>
<accession>A0A327KP75</accession>
<evidence type="ECO:0000256" key="7">
    <source>
        <dbReference type="ARBA" id="ARBA00023014"/>
    </source>
</evidence>
<comment type="cofactor">
    <cofactor evidence="1">
        <name>[4Fe-4S] cluster</name>
        <dbReference type="ChEBI" id="CHEBI:49883"/>
    </cofactor>
</comment>
<evidence type="ECO:0000256" key="4">
    <source>
        <dbReference type="ARBA" id="ARBA00022723"/>
    </source>
</evidence>
<dbReference type="OrthoDB" id="9800445at2"/>
<dbReference type="SUPFAM" id="SSF54862">
    <property type="entry name" value="4Fe-4S ferredoxins"/>
    <property type="match status" value="1"/>
</dbReference>
<name>A0A327KP75_9BRAD</name>
<evidence type="ECO:0000256" key="2">
    <source>
        <dbReference type="ARBA" id="ARBA00022448"/>
    </source>
</evidence>
<dbReference type="Gene3D" id="3.30.70.20">
    <property type="match status" value="1"/>
</dbReference>
<proteinExistence type="predicted"/>
<feature type="domain" description="4Fe-4S ferredoxin-type" evidence="8">
    <location>
        <begin position="1"/>
        <end position="30"/>
    </location>
</feature>
<dbReference type="Pfam" id="PF12838">
    <property type="entry name" value="Fer4_7"/>
    <property type="match status" value="1"/>
</dbReference>
<gene>
    <name evidence="9" type="ORF">CH341_24225</name>
</gene>
<comment type="caution">
    <text evidence="9">The sequence shown here is derived from an EMBL/GenBank/DDBJ whole genome shotgun (WGS) entry which is preliminary data.</text>
</comment>
<dbReference type="AlphaFoldDB" id="A0A327KP75"/>
<keyword evidence="2" id="KW-0813">Transport</keyword>
<dbReference type="GO" id="GO:0046872">
    <property type="term" value="F:metal ion binding"/>
    <property type="evidence" value="ECO:0007669"/>
    <property type="project" value="UniProtKB-KW"/>
</dbReference>
<keyword evidence="4" id="KW-0479">Metal-binding</keyword>
<dbReference type="FunFam" id="3.30.70.20:FF:000045">
    <property type="entry name" value="Ferredoxin, 4Fe-4S"/>
    <property type="match status" value="1"/>
</dbReference>
<dbReference type="PROSITE" id="PS00198">
    <property type="entry name" value="4FE4S_FER_1"/>
    <property type="match status" value="1"/>
</dbReference>
<dbReference type="GO" id="GO:0051539">
    <property type="term" value="F:4 iron, 4 sulfur cluster binding"/>
    <property type="evidence" value="ECO:0007669"/>
    <property type="project" value="UniProtKB-KW"/>
</dbReference>
<keyword evidence="6" id="KW-0408">Iron</keyword>
<dbReference type="InterPro" id="IPR017900">
    <property type="entry name" value="4Fe4S_Fe_S_CS"/>
</dbReference>
<evidence type="ECO:0000256" key="5">
    <source>
        <dbReference type="ARBA" id="ARBA00022982"/>
    </source>
</evidence>
<keyword evidence="5" id="KW-0249">Electron transport</keyword>